<dbReference type="AlphaFoldDB" id="A0A418M5K9"/>
<dbReference type="Gene3D" id="1.25.40.390">
    <property type="match status" value="1"/>
</dbReference>
<dbReference type="Pfam" id="PF14322">
    <property type="entry name" value="SusD-like_3"/>
    <property type="match status" value="1"/>
</dbReference>
<evidence type="ECO:0000313" key="9">
    <source>
        <dbReference type="EMBL" id="RIV21190.1"/>
    </source>
</evidence>
<feature type="domain" description="SusD-like N-terminal" evidence="8">
    <location>
        <begin position="91"/>
        <end position="214"/>
    </location>
</feature>
<organism evidence="9 10">
    <name type="scientific">Fibrisoma montanum</name>
    <dbReference type="NCBI Taxonomy" id="2305895"/>
    <lineage>
        <taxon>Bacteria</taxon>
        <taxon>Pseudomonadati</taxon>
        <taxon>Bacteroidota</taxon>
        <taxon>Cytophagia</taxon>
        <taxon>Cytophagales</taxon>
        <taxon>Spirosomataceae</taxon>
        <taxon>Fibrisoma</taxon>
    </lineage>
</organism>
<dbReference type="InterPro" id="IPR011990">
    <property type="entry name" value="TPR-like_helical_dom_sf"/>
</dbReference>
<keyword evidence="3 6" id="KW-0732">Signal</keyword>
<keyword evidence="4" id="KW-0472">Membrane</keyword>
<proteinExistence type="inferred from homology"/>
<feature type="chain" id="PRO_5019297042" evidence="6">
    <location>
        <begin position="25"/>
        <end position="484"/>
    </location>
</feature>
<dbReference type="CDD" id="cd08977">
    <property type="entry name" value="SusD"/>
    <property type="match status" value="1"/>
</dbReference>
<dbReference type="RefSeq" id="WP_119668981.1">
    <property type="nucleotide sequence ID" value="NZ_QXED01000005.1"/>
</dbReference>
<protein>
    <submittedName>
        <fullName evidence="9">RagB/SusD family nutrient uptake outer membrane protein</fullName>
    </submittedName>
</protein>
<evidence type="ECO:0000256" key="1">
    <source>
        <dbReference type="ARBA" id="ARBA00004442"/>
    </source>
</evidence>
<comment type="caution">
    <text evidence="9">The sequence shown here is derived from an EMBL/GenBank/DDBJ whole genome shotgun (WGS) entry which is preliminary data.</text>
</comment>
<name>A0A418M5K9_9BACT</name>
<evidence type="ECO:0000256" key="5">
    <source>
        <dbReference type="ARBA" id="ARBA00023237"/>
    </source>
</evidence>
<evidence type="ECO:0000256" key="4">
    <source>
        <dbReference type="ARBA" id="ARBA00023136"/>
    </source>
</evidence>
<gene>
    <name evidence="9" type="ORF">DYU11_17340</name>
</gene>
<feature type="signal peptide" evidence="6">
    <location>
        <begin position="1"/>
        <end position="24"/>
    </location>
</feature>
<accession>A0A418M5K9</accession>
<dbReference type="Pfam" id="PF07980">
    <property type="entry name" value="SusD_RagB"/>
    <property type="match status" value="1"/>
</dbReference>
<keyword evidence="5" id="KW-0998">Cell outer membrane</keyword>
<evidence type="ECO:0000259" key="7">
    <source>
        <dbReference type="Pfam" id="PF07980"/>
    </source>
</evidence>
<dbReference type="SUPFAM" id="SSF48452">
    <property type="entry name" value="TPR-like"/>
    <property type="match status" value="1"/>
</dbReference>
<dbReference type="Proteomes" id="UP000283523">
    <property type="component" value="Unassembled WGS sequence"/>
</dbReference>
<evidence type="ECO:0000256" key="3">
    <source>
        <dbReference type="ARBA" id="ARBA00022729"/>
    </source>
</evidence>
<dbReference type="EMBL" id="QXED01000005">
    <property type="protein sequence ID" value="RIV21190.1"/>
    <property type="molecule type" value="Genomic_DNA"/>
</dbReference>
<evidence type="ECO:0000256" key="2">
    <source>
        <dbReference type="ARBA" id="ARBA00006275"/>
    </source>
</evidence>
<evidence type="ECO:0000313" key="10">
    <source>
        <dbReference type="Proteomes" id="UP000283523"/>
    </source>
</evidence>
<dbReference type="GO" id="GO:0009279">
    <property type="term" value="C:cell outer membrane"/>
    <property type="evidence" value="ECO:0007669"/>
    <property type="project" value="UniProtKB-SubCell"/>
</dbReference>
<comment type="similarity">
    <text evidence="2">Belongs to the SusD family.</text>
</comment>
<dbReference type="InterPro" id="IPR033985">
    <property type="entry name" value="SusD-like_N"/>
</dbReference>
<dbReference type="OrthoDB" id="636214at2"/>
<reference evidence="9 10" key="1">
    <citation type="submission" date="2018-08" db="EMBL/GenBank/DDBJ databases">
        <title>Fibrisoma montanum sp. nov., isolated from Danxia mountain soil.</title>
        <authorList>
            <person name="Huang Y."/>
        </authorList>
    </citation>
    <scope>NUCLEOTIDE SEQUENCE [LARGE SCALE GENOMIC DNA]</scope>
    <source>
        <strain evidence="9 10">HYT19</strain>
    </source>
</reference>
<feature type="domain" description="RagB/SusD" evidence="7">
    <location>
        <begin position="340"/>
        <end position="484"/>
    </location>
</feature>
<comment type="subcellular location">
    <subcellularLocation>
        <location evidence="1">Cell outer membrane</location>
    </subcellularLocation>
</comment>
<keyword evidence="10" id="KW-1185">Reference proteome</keyword>
<dbReference type="PROSITE" id="PS51257">
    <property type="entry name" value="PROKAR_LIPOPROTEIN"/>
    <property type="match status" value="1"/>
</dbReference>
<dbReference type="InterPro" id="IPR012944">
    <property type="entry name" value="SusD_RagB_dom"/>
</dbReference>
<evidence type="ECO:0000256" key="6">
    <source>
        <dbReference type="SAM" id="SignalP"/>
    </source>
</evidence>
<sequence length="484" mass="53057">MKRLILLSASLLLLAGCESQLDLAPIGNLTEATYYKTTDDAKAAIGACYAPLRGIVDAIVFIDLVTTDDGVPFLTGIADRPLLWRYNIAPNNGFANVWSATYAAINRTNTVIDRVPGIPMDETLKNRYVAEAKFLRAFHYLNLVRLYGGVPLVTKETTSLENLQVERASVEDVYSLIEADLKEAETVLPLRYTGADVGRATRGAAKGLLAKVYLTRAGTAKGSPYWAQAATKAKEVMDSGVYDLWANYADAFTIANRGGKEFVFELQFLTDVRGHGWGRGYGVRGASFYPGGTGSGIARVTPSLFNLYQPGDTRKAVNFITSYASGNTTVNLSLLDPDPAKGIYFQKLWDRTAKTNGGEGTSYPVMRYPDILLMYAEAANEANGGPTAEALAALNRVHTRAGLPALSGLNYEQFKQAVWTERRLEFVFENQRRFDLVRTGRLLDAVKAETSFARNPTIQPFNVLLPIPQSEVDANPKLKQNEGY</sequence>
<evidence type="ECO:0000259" key="8">
    <source>
        <dbReference type="Pfam" id="PF14322"/>
    </source>
</evidence>